<organism evidence="3 4">
    <name type="scientific">Blastomonas marina</name>
    <dbReference type="NCBI Taxonomy" id="1867408"/>
    <lineage>
        <taxon>Bacteria</taxon>
        <taxon>Pseudomonadati</taxon>
        <taxon>Pseudomonadota</taxon>
        <taxon>Alphaproteobacteria</taxon>
        <taxon>Sphingomonadales</taxon>
        <taxon>Sphingomonadaceae</taxon>
        <taxon>Blastomonas</taxon>
    </lineage>
</organism>
<evidence type="ECO:0000313" key="3">
    <source>
        <dbReference type="EMBL" id="GGA12994.1"/>
    </source>
</evidence>
<keyword evidence="2" id="KW-0732">Signal</keyword>
<dbReference type="EMBL" id="BMID01000001">
    <property type="protein sequence ID" value="GGA12994.1"/>
    <property type="molecule type" value="Genomic_DNA"/>
</dbReference>
<gene>
    <name evidence="3" type="ORF">GCM10010923_24660</name>
</gene>
<reference evidence="4" key="1">
    <citation type="journal article" date="2019" name="Int. J. Syst. Evol. Microbiol.">
        <title>The Global Catalogue of Microorganisms (GCM) 10K type strain sequencing project: providing services to taxonomists for standard genome sequencing and annotation.</title>
        <authorList>
            <consortium name="The Broad Institute Genomics Platform"/>
            <consortium name="The Broad Institute Genome Sequencing Center for Infectious Disease"/>
            <person name="Wu L."/>
            <person name="Ma J."/>
        </authorList>
    </citation>
    <scope>NUCLEOTIDE SEQUENCE [LARGE SCALE GENOMIC DNA]</scope>
    <source>
        <strain evidence="4">CGMCC 1.15297</strain>
    </source>
</reference>
<comment type="caution">
    <text evidence="3">The sequence shown here is derived from an EMBL/GenBank/DDBJ whole genome shotgun (WGS) entry which is preliminary data.</text>
</comment>
<dbReference type="InterPro" id="IPR001568">
    <property type="entry name" value="RNase_T2-like"/>
</dbReference>
<dbReference type="PANTHER" id="PTHR11240:SF22">
    <property type="entry name" value="RIBONUCLEASE T2"/>
    <property type="match status" value="1"/>
</dbReference>
<evidence type="ECO:0000256" key="1">
    <source>
        <dbReference type="ARBA" id="ARBA00007469"/>
    </source>
</evidence>
<protein>
    <submittedName>
        <fullName evidence="3">Ribonuclease T(2)</fullName>
    </submittedName>
</protein>
<accession>A0ABQ1FH13</accession>
<dbReference type="InterPro" id="IPR018188">
    <property type="entry name" value="RNase_T2_His_AS_1"/>
</dbReference>
<comment type="similarity">
    <text evidence="1">Belongs to the RNase T2 family.</text>
</comment>
<dbReference type="PROSITE" id="PS00530">
    <property type="entry name" value="RNASE_T2_1"/>
    <property type="match status" value="1"/>
</dbReference>
<dbReference type="RefSeq" id="WP_188642981.1">
    <property type="nucleotide sequence ID" value="NZ_BMID01000001.1"/>
</dbReference>
<sequence length="241" mass="27125">MTGAGPVRAGLALGAAALLASGPPALAQAYQCRVPERVSVPRIAPDGERRELRVTGYTFALSWSPEHCRDAGSRAGRLRQCNRRNGWFGLIVHGLWPEGPGGRWPQWCRTRYRPSGEMLARRLCMSPSAALLARQWAKHGSCMVRRPSTYYRVQQILWDSYDKPDLDRLSRKDGLTAGDLRDAWIAANPHFPRGSIGIDRNERGWLEEIRLCYDNDWMPTDCGRRRYGPANAAPLSIWRGL</sequence>
<evidence type="ECO:0000313" key="4">
    <source>
        <dbReference type="Proteomes" id="UP000603317"/>
    </source>
</evidence>
<dbReference type="InterPro" id="IPR036430">
    <property type="entry name" value="RNase_T2-like_sf"/>
</dbReference>
<evidence type="ECO:0000256" key="2">
    <source>
        <dbReference type="SAM" id="SignalP"/>
    </source>
</evidence>
<proteinExistence type="inferred from homology"/>
<dbReference type="PANTHER" id="PTHR11240">
    <property type="entry name" value="RIBONUCLEASE T2"/>
    <property type="match status" value="1"/>
</dbReference>
<dbReference type="Gene3D" id="3.90.730.10">
    <property type="entry name" value="Ribonuclease T2-like"/>
    <property type="match status" value="1"/>
</dbReference>
<keyword evidence="4" id="KW-1185">Reference proteome</keyword>
<feature type="chain" id="PRO_5046497015" evidence="2">
    <location>
        <begin position="28"/>
        <end position="241"/>
    </location>
</feature>
<name>A0ABQ1FH13_9SPHN</name>
<feature type="signal peptide" evidence="2">
    <location>
        <begin position="1"/>
        <end position="27"/>
    </location>
</feature>
<dbReference type="Proteomes" id="UP000603317">
    <property type="component" value="Unassembled WGS sequence"/>
</dbReference>
<dbReference type="SUPFAM" id="SSF55895">
    <property type="entry name" value="Ribonuclease Rh-like"/>
    <property type="match status" value="1"/>
</dbReference>